<keyword evidence="3 5" id="KW-1015">Disulfide bond</keyword>
<gene>
    <name evidence="9" type="primary">LOC111107719</name>
</gene>
<dbReference type="SUPFAM" id="SSF50242">
    <property type="entry name" value="TIMP-like"/>
    <property type="match status" value="1"/>
</dbReference>
<dbReference type="Gene3D" id="2.40.50.120">
    <property type="match status" value="1"/>
</dbReference>
<dbReference type="GO" id="GO:0008191">
    <property type="term" value="F:metalloendopeptidase inhibitor activity"/>
    <property type="evidence" value="ECO:0007669"/>
    <property type="project" value="InterPro"/>
</dbReference>
<dbReference type="GO" id="GO:0031012">
    <property type="term" value="C:extracellular matrix"/>
    <property type="evidence" value="ECO:0007669"/>
    <property type="project" value="TreeGrafter"/>
</dbReference>
<evidence type="ECO:0000259" key="7">
    <source>
        <dbReference type="PROSITE" id="PS50189"/>
    </source>
</evidence>
<feature type="disulfide bond" evidence="5">
    <location>
        <begin position="149"/>
        <end position="154"/>
    </location>
</feature>
<evidence type="ECO:0000256" key="1">
    <source>
        <dbReference type="ARBA" id="ARBA00004613"/>
    </source>
</evidence>
<keyword evidence="9" id="KW-0481">Metalloenzyme inhibitor</keyword>
<feature type="domain" description="NTR" evidence="7">
    <location>
        <begin position="21"/>
        <end position="142"/>
    </location>
</feature>
<dbReference type="GO" id="GO:0002020">
    <property type="term" value="F:protease binding"/>
    <property type="evidence" value="ECO:0007669"/>
    <property type="project" value="TreeGrafter"/>
</dbReference>
<dbReference type="InterPro" id="IPR008993">
    <property type="entry name" value="TIMP-like_OB-fold"/>
</dbReference>
<feature type="binding site" evidence="4">
    <location>
        <position position="21"/>
    </location>
    <ligand>
        <name>Zn(2+)</name>
        <dbReference type="ChEBI" id="CHEBI:29105"/>
        <note>ligand shared with metalloproteinase partner</note>
    </ligand>
</feature>
<accession>A0A8B8B5S3</accession>
<feature type="signal peptide" evidence="6">
    <location>
        <begin position="1"/>
        <end position="20"/>
    </location>
</feature>
<dbReference type="OrthoDB" id="6115536at2759"/>
<feature type="disulfide bond" evidence="5">
    <location>
        <begin position="35"/>
        <end position="142"/>
    </location>
</feature>
<evidence type="ECO:0000313" key="9">
    <source>
        <dbReference type="RefSeq" id="XP_022298752.1"/>
    </source>
</evidence>
<evidence type="ECO:0000256" key="3">
    <source>
        <dbReference type="ARBA" id="ARBA00023157"/>
    </source>
</evidence>
<dbReference type="Proteomes" id="UP000694844">
    <property type="component" value="Chromosome 8"/>
</dbReference>
<dbReference type="GO" id="GO:0046872">
    <property type="term" value="F:metal ion binding"/>
    <property type="evidence" value="ECO:0007669"/>
    <property type="project" value="UniProtKB-KW"/>
</dbReference>
<keyword evidence="9" id="KW-0483">Metalloprotease inhibitor</keyword>
<evidence type="ECO:0000256" key="4">
    <source>
        <dbReference type="PIRSR" id="PIRSR601820-1"/>
    </source>
</evidence>
<dbReference type="GO" id="GO:0051045">
    <property type="term" value="P:negative regulation of membrane protein ectodomain proteolysis"/>
    <property type="evidence" value="ECO:0007669"/>
    <property type="project" value="TreeGrafter"/>
</dbReference>
<dbReference type="KEGG" id="cvn:111107719"/>
<protein>
    <submittedName>
        <fullName evidence="9">Metalloproteinase inhibitor 3-like</fullName>
    </submittedName>
</protein>
<dbReference type="AlphaFoldDB" id="A0A8B8B5S3"/>
<keyword evidence="8" id="KW-1185">Reference proteome</keyword>
<feature type="disulfide bond" evidence="5">
    <location>
        <begin position="21"/>
        <end position="94"/>
    </location>
</feature>
<evidence type="ECO:0000256" key="6">
    <source>
        <dbReference type="SAM" id="SignalP"/>
    </source>
</evidence>
<dbReference type="GeneID" id="111107719"/>
<evidence type="ECO:0000256" key="5">
    <source>
        <dbReference type="PIRSR" id="PIRSR601820-3"/>
    </source>
</evidence>
<dbReference type="PROSITE" id="PS50189">
    <property type="entry name" value="NTR"/>
    <property type="match status" value="1"/>
</dbReference>
<comment type="subcellular location">
    <subcellularLocation>
        <location evidence="1">Secreted</location>
    </subcellularLocation>
</comment>
<name>A0A8B8B5S3_CRAVI</name>
<keyword evidence="6" id="KW-0732">Signal</keyword>
<dbReference type="PANTHER" id="PTHR11844">
    <property type="entry name" value="METALLOPROTEASE INHIBITOR"/>
    <property type="match status" value="1"/>
</dbReference>
<dbReference type="InterPro" id="IPR001820">
    <property type="entry name" value="TIMP"/>
</dbReference>
<dbReference type="SMART" id="SM00206">
    <property type="entry name" value="NTR"/>
    <property type="match status" value="1"/>
</dbReference>
<dbReference type="PANTHER" id="PTHR11844:SF25">
    <property type="entry name" value="NTR DOMAIN-CONTAINING PROTEIN"/>
    <property type="match status" value="1"/>
</dbReference>
<feature type="disulfide bond" evidence="5">
    <location>
        <begin position="162"/>
        <end position="186"/>
    </location>
</feature>
<reference evidence="9" key="1">
    <citation type="submission" date="2025-08" db="UniProtKB">
        <authorList>
            <consortium name="RefSeq"/>
        </authorList>
    </citation>
    <scope>IDENTIFICATION</scope>
    <source>
        <tissue evidence="9">Whole sample</tissue>
    </source>
</reference>
<keyword evidence="9" id="KW-0646">Protease inhibitor</keyword>
<keyword evidence="2" id="KW-0964">Secreted</keyword>
<dbReference type="Pfam" id="PF00965">
    <property type="entry name" value="TIMP"/>
    <property type="match status" value="1"/>
</dbReference>
<keyword evidence="4" id="KW-0862">Zinc</keyword>
<sequence length="194" mass="21481">MNPSLVSGTLVLSLVIYSEACTCNPEPIHPQVGFCGSGFIVKAKVLKRSGSNMNMEVVYTVQILRDYKNDNRNQYYRRPTTIREISTASNGAACGASFRIGEEYTITGSISGNQKWSTHLCRWVPSYEQLNAFDSGFYKNTCACDVRACFDGQCPQPASNRCIIPQGSDISCFLNQNTCRPGHYGCTWHSPACF</sequence>
<proteinExistence type="predicted"/>
<dbReference type="GO" id="GO:0005615">
    <property type="term" value="C:extracellular space"/>
    <property type="evidence" value="ECO:0007669"/>
    <property type="project" value="TreeGrafter"/>
</dbReference>
<evidence type="ECO:0000313" key="8">
    <source>
        <dbReference type="Proteomes" id="UP000694844"/>
    </source>
</evidence>
<keyword evidence="4" id="KW-0479">Metal-binding</keyword>
<feature type="disulfide bond" evidence="5">
    <location>
        <begin position="23"/>
        <end position="121"/>
    </location>
</feature>
<dbReference type="InterPro" id="IPR001134">
    <property type="entry name" value="Netrin_domain"/>
</dbReference>
<feature type="chain" id="PRO_5034521882" evidence="6">
    <location>
        <begin position="21"/>
        <end position="194"/>
    </location>
</feature>
<organism evidence="8 9">
    <name type="scientific">Crassostrea virginica</name>
    <name type="common">Eastern oyster</name>
    <dbReference type="NCBI Taxonomy" id="6565"/>
    <lineage>
        <taxon>Eukaryota</taxon>
        <taxon>Metazoa</taxon>
        <taxon>Spiralia</taxon>
        <taxon>Lophotrochozoa</taxon>
        <taxon>Mollusca</taxon>
        <taxon>Bivalvia</taxon>
        <taxon>Autobranchia</taxon>
        <taxon>Pteriomorphia</taxon>
        <taxon>Ostreida</taxon>
        <taxon>Ostreoidea</taxon>
        <taxon>Ostreidae</taxon>
        <taxon>Crassostrea</taxon>
    </lineage>
</organism>
<evidence type="ECO:0000256" key="2">
    <source>
        <dbReference type="ARBA" id="ARBA00022525"/>
    </source>
</evidence>
<dbReference type="RefSeq" id="XP_022298752.1">
    <property type="nucleotide sequence ID" value="XM_022443044.1"/>
</dbReference>